<evidence type="ECO:0000313" key="2">
    <source>
        <dbReference type="Proteomes" id="UP001283341"/>
    </source>
</evidence>
<sequence>MSGPHLGPGALQFWADAVDGDAFTVESLGPGHPVVDRDHANIPSKQGVIPMLDRAKVHCGLMFAFHSNKARSRHNPTRGPLEWIAISSNFQSFGDAHDRRAVV</sequence>
<name>A0AAE0HZ92_9PEZI</name>
<keyword evidence="2" id="KW-1185">Reference proteome</keyword>
<organism evidence="1 2">
    <name type="scientific">Apodospora peruviana</name>
    <dbReference type="NCBI Taxonomy" id="516989"/>
    <lineage>
        <taxon>Eukaryota</taxon>
        <taxon>Fungi</taxon>
        <taxon>Dikarya</taxon>
        <taxon>Ascomycota</taxon>
        <taxon>Pezizomycotina</taxon>
        <taxon>Sordariomycetes</taxon>
        <taxon>Sordariomycetidae</taxon>
        <taxon>Sordariales</taxon>
        <taxon>Lasiosphaeriaceae</taxon>
        <taxon>Apodospora</taxon>
    </lineage>
</organism>
<protein>
    <submittedName>
        <fullName evidence="1">Uncharacterized protein</fullName>
    </submittedName>
</protein>
<dbReference type="AlphaFoldDB" id="A0AAE0HZ92"/>
<dbReference type="EMBL" id="JAUEDM010000006">
    <property type="protein sequence ID" value="KAK3315607.1"/>
    <property type="molecule type" value="Genomic_DNA"/>
</dbReference>
<gene>
    <name evidence="1" type="ORF">B0H66DRAFT_565650</name>
</gene>
<accession>A0AAE0HZ92</accession>
<proteinExistence type="predicted"/>
<dbReference type="Proteomes" id="UP001283341">
    <property type="component" value="Unassembled WGS sequence"/>
</dbReference>
<reference evidence="1" key="2">
    <citation type="submission" date="2023-06" db="EMBL/GenBank/DDBJ databases">
        <authorList>
            <consortium name="Lawrence Berkeley National Laboratory"/>
            <person name="Haridas S."/>
            <person name="Hensen N."/>
            <person name="Bonometti L."/>
            <person name="Westerberg I."/>
            <person name="Brannstrom I.O."/>
            <person name="Guillou S."/>
            <person name="Cros-Aarteil S."/>
            <person name="Calhoun S."/>
            <person name="Kuo A."/>
            <person name="Mondo S."/>
            <person name="Pangilinan J."/>
            <person name="Riley R."/>
            <person name="Labutti K."/>
            <person name="Andreopoulos B."/>
            <person name="Lipzen A."/>
            <person name="Chen C."/>
            <person name="Yanf M."/>
            <person name="Daum C."/>
            <person name="Ng V."/>
            <person name="Clum A."/>
            <person name="Steindorff A."/>
            <person name="Ohm R."/>
            <person name="Martin F."/>
            <person name="Silar P."/>
            <person name="Natvig D."/>
            <person name="Lalanne C."/>
            <person name="Gautier V."/>
            <person name="Ament-Velasquez S.L."/>
            <person name="Kruys A."/>
            <person name="Hutchinson M.I."/>
            <person name="Powell A.J."/>
            <person name="Barry K."/>
            <person name="Miller A.N."/>
            <person name="Grigoriev I.V."/>
            <person name="Debuchy R."/>
            <person name="Gladieux P."/>
            <person name="Thoren M.H."/>
            <person name="Johannesson H."/>
        </authorList>
    </citation>
    <scope>NUCLEOTIDE SEQUENCE</scope>
    <source>
        <strain evidence="1">CBS 118394</strain>
    </source>
</reference>
<comment type="caution">
    <text evidence="1">The sequence shown here is derived from an EMBL/GenBank/DDBJ whole genome shotgun (WGS) entry which is preliminary data.</text>
</comment>
<reference evidence="1" key="1">
    <citation type="journal article" date="2023" name="Mol. Phylogenet. Evol.">
        <title>Genome-scale phylogeny and comparative genomics of the fungal order Sordariales.</title>
        <authorList>
            <person name="Hensen N."/>
            <person name="Bonometti L."/>
            <person name="Westerberg I."/>
            <person name="Brannstrom I.O."/>
            <person name="Guillou S."/>
            <person name="Cros-Aarteil S."/>
            <person name="Calhoun S."/>
            <person name="Haridas S."/>
            <person name="Kuo A."/>
            <person name="Mondo S."/>
            <person name="Pangilinan J."/>
            <person name="Riley R."/>
            <person name="LaButti K."/>
            <person name="Andreopoulos B."/>
            <person name="Lipzen A."/>
            <person name="Chen C."/>
            <person name="Yan M."/>
            <person name="Daum C."/>
            <person name="Ng V."/>
            <person name="Clum A."/>
            <person name="Steindorff A."/>
            <person name="Ohm R.A."/>
            <person name="Martin F."/>
            <person name="Silar P."/>
            <person name="Natvig D.O."/>
            <person name="Lalanne C."/>
            <person name="Gautier V."/>
            <person name="Ament-Velasquez S.L."/>
            <person name="Kruys A."/>
            <person name="Hutchinson M.I."/>
            <person name="Powell A.J."/>
            <person name="Barry K."/>
            <person name="Miller A.N."/>
            <person name="Grigoriev I.V."/>
            <person name="Debuchy R."/>
            <person name="Gladieux P."/>
            <person name="Hiltunen Thoren M."/>
            <person name="Johannesson H."/>
        </authorList>
    </citation>
    <scope>NUCLEOTIDE SEQUENCE</scope>
    <source>
        <strain evidence="1">CBS 118394</strain>
    </source>
</reference>
<evidence type="ECO:0000313" key="1">
    <source>
        <dbReference type="EMBL" id="KAK3315607.1"/>
    </source>
</evidence>